<dbReference type="Gene3D" id="1.10.132.80">
    <property type="match status" value="1"/>
</dbReference>
<dbReference type="RefSeq" id="WP_106756139.1">
    <property type="nucleotide sequence ID" value="NZ_PXWF02000047.1"/>
</dbReference>
<dbReference type="Proteomes" id="UP000241421">
    <property type="component" value="Unassembled WGS sequence"/>
</dbReference>
<comment type="caution">
    <text evidence="1">The sequence shown here is derived from an EMBL/GenBank/DDBJ whole genome shotgun (WGS) entry which is preliminary data.</text>
</comment>
<dbReference type="EMBL" id="PXWF02000047">
    <property type="protein sequence ID" value="PWF55093.1"/>
    <property type="molecule type" value="Genomic_DNA"/>
</dbReference>
<evidence type="ECO:0000313" key="1">
    <source>
        <dbReference type="EMBL" id="PWF55093.1"/>
    </source>
</evidence>
<name>A0A2U2I5Q5_9BURK</name>
<proteinExistence type="predicted"/>
<sequence length="275" mass="30247">MASLSKVEWDAARKTWSEDSRAGYGWLAESLGVSRQAVNKMATKQAWKKVALVAREPSIPQSAQLATNAKITKKAPSFAATTVPCLASGHWQMMTRRPRGRPTDYRDEFIDEIVSYFDIPVESVVDVDVADRDGRTVTEKKVVINTFPTVTRFASSIGVTRGTLHDWATAKNPDGTLRRPEFSYAYTRAKDLQDALLVEGGLSGRYEGRFAVFAAKNLIGWRDQIETTAEITVTGATVELLDQLYREGMEAAARNKAAVIERNKSNALAAATAAK</sequence>
<reference evidence="1 2" key="1">
    <citation type="submission" date="2018-04" db="EMBL/GenBank/DDBJ databases">
        <title>Massilia violaceinigra sp. nov., a novel purple-pigmented bacterium isolated from Tianshan glacier, Xinjiang, China.</title>
        <authorList>
            <person name="Wang H."/>
        </authorList>
    </citation>
    <scope>NUCLEOTIDE SEQUENCE [LARGE SCALE GENOMIC DNA]</scope>
    <source>
        <strain evidence="1 2">B448-2</strain>
    </source>
</reference>
<protein>
    <submittedName>
        <fullName evidence="1">Uncharacterized protein</fullName>
    </submittedName>
</protein>
<dbReference type="InterPro" id="IPR032066">
    <property type="entry name" value="GP3_package"/>
</dbReference>
<evidence type="ECO:0000313" key="2">
    <source>
        <dbReference type="Proteomes" id="UP000241421"/>
    </source>
</evidence>
<gene>
    <name evidence="1" type="ORF">C7C56_003665</name>
</gene>
<dbReference type="Pfam" id="PF16677">
    <property type="entry name" value="GP3_package"/>
    <property type="match status" value="1"/>
</dbReference>
<dbReference type="OrthoDB" id="8784208at2"/>
<accession>A0A2U2I5Q5</accession>
<keyword evidence="2" id="KW-1185">Reference proteome</keyword>
<dbReference type="AlphaFoldDB" id="A0A2U2I5Q5"/>
<organism evidence="1 2">
    <name type="scientific">Massilia glaciei</name>
    <dbReference type="NCBI Taxonomy" id="1524097"/>
    <lineage>
        <taxon>Bacteria</taxon>
        <taxon>Pseudomonadati</taxon>
        <taxon>Pseudomonadota</taxon>
        <taxon>Betaproteobacteria</taxon>
        <taxon>Burkholderiales</taxon>
        <taxon>Oxalobacteraceae</taxon>
        <taxon>Telluria group</taxon>
        <taxon>Massilia</taxon>
    </lineage>
</organism>